<evidence type="ECO:0000256" key="2">
    <source>
        <dbReference type="ARBA" id="ARBA00023125"/>
    </source>
</evidence>
<evidence type="ECO:0000256" key="3">
    <source>
        <dbReference type="ARBA" id="ARBA00023163"/>
    </source>
</evidence>
<evidence type="ECO:0000259" key="5">
    <source>
        <dbReference type="PROSITE" id="PS50977"/>
    </source>
</evidence>
<dbReference type="RefSeq" id="WP_344262570.1">
    <property type="nucleotide sequence ID" value="NZ_BAAAMR010000007.1"/>
</dbReference>
<dbReference type="Pfam" id="PF00440">
    <property type="entry name" value="TetR_N"/>
    <property type="match status" value="1"/>
</dbReference>
<dbReference type="EMBL" id="BAAAMR010000007">
    <property type="protein sequence ID" value="GAA2125160.1"/>
    <property type="molecule type" value="Genomic_DNA"/>
</dbReference>
<reference evidence="7" key="1">
    <citation type="journal article" date="2019" name="Int. J. Syst. Evol. Microbiol.">
        <title>The Global Catalogue of Microorganisms (GCM) 10K type strain sequencing project: providing services to taxonomists for standard genome sequencing and annotation.</title>
        <authorList>
            <consortium name="The Broad Institute Genomics Platform"/>
            <consortium name="The Broad Institute Genome Sequencing Center for Infectious Disease"/>
            <person name="Wu L."/>
            <person name="Ma J."/>
        </authorList>
    </citation>
    <scope>NUCLEOTIDE SEQUENCE [LARGE SCALE GENOMIC DNA]</scope>
    <source>
        <strain evidence="7">JCM 13850</strain>
    </source>
</reference>
<keyword evidence="2 4" id="KW-0238">DNA-binding</keyword>
<dbReference type="Proteomes" id="UP001501020">
    <property type="component" value="Unassembled WGS sequence"/>
</dbReference>
<feature type="domain" description="HTH tetR-type" evidence="5">
    <location>
        <begin position="14"/>
        <end position="74"/>
    </location>
</feature>
<dbReference type="Pfam" id="PF16859">
    <property type="entry name" value="TetR_C_11"/>
    <property type="match status" value="1"/>
</dbReference>
<dbReference type="Gene3D" id="1.10.357.10">
    <property type="entry name" value="Tetracycline Repressor, domain 2"/>
    <property type="match status" value="1"/>
</dbReference>
<dbReference type="InterPro" id="IPR036271">
    <property type="entry name" value="Tet_transcr_reg_TetR-rel_C_sf"/>
</dbReference>
<accession>A0ABP5K5C8</accession>
<dbReference type="InterPro" id="IPR001647">
    <property type="entry name" value="HTH_TetR"/>
</dbReference>
<keyword evidence="7" id="KW-1185">Reference proteome</keyword>
<dbReference type="PANTHER" id="PTHR30055:SF148">
    <property type="entry name" value="TETR-FAMILY TRANSCRIPTIONAL REGULATOR"/>
    <property type="match status" value="1"/>
</dbReference>
<feature type="DNA-binding region" description="H-T-H motif" evidence="4">
    <location>
        <begin position="37"/>
        <end position="56"/>
    </location>
</feature>
<evidence type="ECO:0000313" key="7">
    <source>
        <dbReference type="Proteomes" id="UP001501020"/>
    </source>
</evidence>
<dbReference type="PANTHER" id="PTHR30055">
    <property type="entry name" value="HTH-TYPE TRANSCRIPTIONAL REGULATOR RUTR"/>
    <property type="match status" value="1"/>
</dbReference>
<proteinExistence type="predicted"/>
<evidence type="ECO:0000256" key="4">
    <source>
        <dbReference type="PROSITE-ProRule" id="PRU00335"/>
    </source>
</evidence>
<dbReference type="SUPFAM" id="SSF46689">
    <property type="entry name" value="Homeodomain-like"/>
    <property type="match status" value="1"/>
</dbReference>
<protein>
    <submittedName>
        <fullName evidence="6">TetR/AcrR family transcriptional regulator</fullName>
    </submittedName>
</protein>
<dbReference type="SUPFAM" id="SSF48498">
    <property type="entry name" value="Tetracyclin repressor-like, C-terminal domain"/>
    <property type="match status" value="1"/>
</dbReference>
<name>A0ABP5K5C8_9ACTN</name>
<dbReference type="PROSITE" id="PS50977">
    <property type="entry name" value="HTH_TETR_2"/>
    <property type="match status" value="1"/>
</dbReference>
<evidence type="ECO:0000256" key="1">
    <source>
        <dbReference type="ARBA" id="ARBA00023015"/>
    </source>
</evidence>
<gene>
    <name evidence="6" type="ORF">GCM10009727_13280</name>
</gene>
<comment type="caution">
    <text evidence="6">The sequence shown here is derived from an EMBL/GenBank/DDBJ whole genome shotgun (WGS) entry which is preliminary data.</text>
</comment>
<evidence type="ECO:0000313" key="6">
    <source>
        <dbReference type="EMBL" id="GAA2125160.1"/>
    </source>
</evidence>
<organism evidence="6 7">
    <name type="scientific">Actinomadura napierensis</name>
    <dbReference type="NCBI Taxonomy" id="267854"/>
    <lineage>
        <taxon>Bacteria</taxon>
        <taxon>Bacillati</taxon>
        <taxon>Actinomycetota</taxon>
        <taxon>Actinomycetes</taxon>
        <taxon>Streptosporangiales</taxon>
        <taxon>Thermomonosporaceae</taxon>
        <taxon>Actinomadura</taxon>
    </lineage>
</organism>
<dbReference type="InterPro" id="IPR011075">
    <property type="entry name" value="TetR_C"/>
</dbReference>
<dbReference type="InterPro" id="IPR009057">
    <property type="entry name" value="Homeodomain-like_sf"/>
</dbReference>
<dbReference type="PRINTS" id="PR00455">
    <property type="entry name" value="HTHTETR"/>
</dbReference>
<keyword evidence="1" id="KW-0805">Transcription regulation</keyword>
<keyword evidence="3" id="KW-0804">Transcription</keyword>
<sequence>MSPSRTPDPARRNPQTTAAILEAALAMARESGLAKVSIEGIAARAGVGKRTIYRWWPSKGAVVLDAWAQRLEDRLFKHLQSAQSDDFEADLKQMVKDSWLGAIGDSRPVLAWLIGEAQHDPNLANELRDRLIGPTRDRVAVRIRRAQDEGQVAPDIDPYRAIDLIYAQLYYRLLVSPGPHDEAFTESVADLALRGLRPR</sequence>
<dbReference type="InterPro" id="IPR050109">
    <property type="entry name" value="HTH-type_TetR-like_transc_reg"/>
</dbReference>
<dbReference type="Gene3D" id="1.10.10.60">
    <property type="entry name" value="Homeodomain-like"/>
    <property type="match status" value="1"/>
</dbReference>